<evidence type="ECO:0000256" key="1">
    <source>
        <dbReference type="SAM" id="MobiDB-lite"/>
    </source>
</evidence>
<reference evidence="3 4" key="1">
    <citation type="journal article" date="2014" name="Int. J. Syst. Evol. Microbiol.">
        <title>Description of Galbitalea soli gen. nov., sp. nov., and Frondihabitans sucicola sp. nov.</title>
        <authorList>
            <person name="Kim S.J."/>
            <person name="Lim J.M."/>
            <person name="Ahn J.H."/>
            <person name="Weon H.Y."/>
            <person name="Hamada M."/>
            <person name="Suzuki K."/>
            <person name="Ahn T.Y."/>
            <person name="Kwon S.W."/>
        </authorList>
    </citation>
    <scope>NUCLEOTIDE SEQUENCE [LARGE SCALE GENOMIC DNA]</scope>
    <source>
        <strain evidence="3 4">NBRC 108727</strain>
    </source>
</reference>
<dbReference type="CDD" id="cd00118">
    <property type="entry name" value="LysM"/>
    <property type="match status" value="3"/>
</dbReference>
<feature type="domain" description="LysM" evidence="2">
    <location>
        <begin position="175"/>
        <end position="219"/>
    </location>
</feature>
<dbReference type="EMBL" id="JAAGWZ010000001">
    <property type="protein sequence ID" value="NEM89999.1"/>
    <property type="molecule type" value="Genomic_DNA"/>
</dbReference>
<dbReference type="AlphaFoldDB" id="A0A7C9TNZ9"/>
<name>A0A7C9TNZ9_9MICO</name>
<feature type="domain" description="LysM" evidence="2">
    <location>
        <begin position="97"/>
        <end position="141"/>
    </location>
</feature>
<comment type="caution">
    <text evidence="3">The sequence shown here is derived from an EMBL/GenBank/DDBJ whole genome shotgun (WGS) entry which is preliminary data.</text>
</comment>
<evidence type="ECO:0000313" key="3">
    <source>
        <dbReference type="EMBL" id="NEM89999.1"/>
    </source>
</evidence>
<dbReference type="Gene3D" id="3.10.350.10">
    <property type="entry name" value="LysM domain"/>
    <property type="match status" value="3"/>
</dbReference>
<evidence type="ECO:0000313" key="4">
    <source>
        <dbReference type="Proteomes" id="UP000479756"/>
    </source>
</evidence>
<feature type="domain" description="LysM" evidence="2">
    <location>
        <begin position="30"/>
        <end position="74"/>
    </location>
</feature>
<sequence length="368" mass="37785">MAAANATAASTPDESAGQSAARIDTASVPSTYVVRGGDTVSSIATHHGLSTASVLALNGLSWKSIIFPGQVLKLTKSATSRAPKPPAASPTAQTVGGRYTIRAGDTLYAISKRFAVSLSSLLSANHLTVRSTIYAGRTLVIPKTSTASVGTPTPVTAPVVAPVVVPAPTGSGSAATYVIRTGDTITSIATQFGVSVPAILAANNLGPSSIIYAGRTLVIPGIITTASVGTTITPLSPTMRANAQIIVAVGRQLGVPDYGIIIALAAAAQESGLQNIDYGDRDSVGLFQQRPSTGWGAKAQLLDPSYASRLFFGGPSNPNRGVTRGLLDVPNWQKLTVTQAAQSVQISAFPNAYAKWETSARAWFNGLK</sequence>
<dbReference type="SMART" id="SM00257">
    <property type="entry name" value="LysM"/>
    <property type="match status" value="3"/>
</dbReference>
<proteinExistence type="predicted"/>
<gene>
    <name evidence="3" type="ORF">G3T37_01355</name>
</gene>
<dbReference type="SUPFAM" id="SSF54106">
    <property type="entry name" value="LysM domain"/>
    <property type="match status" value="3"/>
</dbReference>
<dbReference type="Proteomes" id="UP000479756">
    <property type="component" value="Unassembled WGS sequence"/>
</dbReference>
<dbReference type="InterPro" id="IPR018392">
    <property type="entry name" value="LysM"/>
</dbReference>
<dbReference type="PANTHER" id="PTHR33734">
    <property type="entry name" value="LYSM DOMAIN-CONTAINING GPI-ANCHORED PROTEIN 2"/>
    <property type="match status" value="1"/>
</dbReference>
<dbReference type="InterPro" id="IPR036779">
    <property type="entry name" value="LysM_dom_sf"/>
</dbReference>
<accession>A0A7C9TNZ9</accession>
<organism evidence="3 4">
    <name type="scientific">Galbitalea soli</name>
    <dbReference type="NCBI Taxonomy" id="1268042"/>
    <lineage>
        <taxon>Bacteria</taxon>
        <taxon>Bacillati</taxon>
        <taxon>Actinomycetota</taxon>
        <taxon>Actinomycetes</taxon>
        <taxon>Micrococcales</taxon>
        <taxon>Microbacteriaceae</taxon>
        <taxon>Galbitalea</taxon>
    </lineage>
</organism>
<dbReference type="Pfam" id="PF01476">
    <property type="entry name" value="LysM"/>
    <property type="match status" value="3"/>
</dbReference>
<dbReference type="PROSITE" id="PS51782">
    <property type="entry name" value="LYSM"/>
    <property type="match status" value="3"/>
</dbReference>
<dbReference type="PANTHER" id="PTHR33734:SF22">
    <property type="entry name" value="MEMBRANE-BOUND LYTIC MUREIN TRANSGLYCOSYLASE D"/>
    <property type="match status" value="1"/>
</dbReference>
<feature type="region of interest" description="Disordered" evidence="1">
    <location>
        <begin position="1"/>
        <end position="22"/>
    </location>
</feature>
<evidence type="ECO:0000259" key="2">
    <source>
        <dbReference type="PROSITE" id="PS51782"/>
    </source>
</evidence>
<protein>
    <submittedName>
        <fullName evidence="3">LysM peptidoglycan-binding domain-containing protein</fullName>
    </submittedName>
</protein>
<keyword evidence="4" id="KW-1185">Reference proteome</keyword>